<comment type="function">
    <text evidence="7">Binds directly to 16S ribosomal RNA.</text>
</comment>
<dbReference type="GO" id="GO:0005829">
    <property type="term" value="C:cytosol"/>
    <property type="evidence" value="ECO:0007669"/>
    <property type="project" value="TreeGrafter"/>
</dbReference>
<dbReference type="GO" id="GO:0003735">
    <property type="term" value="F:structural constituent of ribosome"/>
    <property type="evidence" value="ECO:0007669"/>
    <property type="project" value="InterPro"/>
</dbReference>
<dbReference type="GO" id="GO:0006412">
    <property type="term" value="P:translation"/>
    <property type="evidence" value="ECO:0007669"/>
    <property type="project" value="UniProtKB-UniRule"/>
</dbReference>
<gene>
    <name evidence="7 9" type="primary">rpsT</name>
    <name evidence="9" type="ORF">COU22_03495</name>
</gene>
<proteinExistence type="inferred from homology"/>
<organism evidence="9 10">
    <name type="scientific">Candidatus Komeilibacteria bacterium CG10_big_fil_rev_8_21_14_0_10_41_13</name>
    <dbReference type="NCBI Taxonomy" id="1974476"/>
    <lineage>
        <taxon>Bacteria</taxon>
        <taxon>Candidatus Komeiliibacteriota</taxon>
    </lineage>
</organism>
<accession>A0A2M6WBM7</accession>
<keyword evidence="3 7" id="KW-0694">RNA-binding</keyword>
<dbReference type="SUPFAM" id="SSF46992">
    <property type="entry name" value="Ribosomal protein S20"/>
    <property type="match status" value="1"/>
</dbReference>
<reference evidence="10" key="1">
    <citation type="submission" date="2017-09" db="EMBL/GenBank/DDBJ databases">
        <title>Depth-based differentiation of microbial function through sediment-hosted aquifers and enrichment of novel symbionts in the deep terrestrial subsurface.</title>
        <authorList>
            <person name="Probst A.J."/>
            <person name="Ladd B."/>
            <person name="Jarett J.K."/>
            <person name="Geller-Mcgrath D.E."/>
            <person name="Sieber C.M.K."/>
            <person name="Emerson J.B."/>
            <person name="Anantharaman K."/>
            <person name="Thomas B.C."/>
            <person name="Malmstrom R."/>
            <person name="Stieglmeier M."/>
            <person name="Klingl A."/>
            <person name="Woyke T."/>
            <person name="Ryan C.M."/>
            <person name="Banfield J.F."/>
        </authorList>
    </citation>
    <scope>NUCLEOTIDE SEQUENCE [LARGE SCALE GENOMIC DNA]</scope>
</reference>
<dbReference type="EMBL" id="PFBO01000123">
    <property type="protein sequence ID" value="PIT90213.1"/>
    <property type="molecule type" value="Genomic_DNA"/>
</dbReference>
<feature type="compositionally biased region" description="Basic residues" evidence="8">
    <location>
        <begin position="73"/>
        <end position="90"/>
    </location>
</feature>
<evidence type="ECO:0000256" key="2">
    <source>
        <dbReference type="ARBA" id="ARBA00022730"/>
    </source>
</evidence>
<dbReference type="HAMAP" id="MF_00500">
    <property type="entry name" value="Ribosomal_bS20"/>
    <property type="match status" value="1"/>
</dbReference>
<evidence type="ECO:0000256" key="3">
    <source>
        <dbReference type="ARBA" id="ARBA00022884"/>
    </source>
</evidence>
<name>A0A2M6WBM7_9BACT</name>
<evidence type="ECO:0000256" key="6">
    <source>
        <dbReference type="ARBA" id="ARBA00035136"/>
    </source>
</evidence>
<keyword evidence="5 7" id="KW-0687">Ribonucleoprotein</keyword>
<evidence type="ECO:0000256" key="1">
    <source>
        <dbReference type="ARBA" id="ARBA00007634"/>
    </source>
</evidence>
<evidence type="ECO:0000256" key="5">
    <source>
        <dbReference type="ARBA" id="ARBA00023274"/>
    </source>
</evidence>
<sequence>MPNTKSAKKELRKSKVTSAKNLAEKKNIKDLIKKISKVIETGKLEETKDLIKQFQKAVDKAVKRGWLKQNTGNRKKSRLAAKIKKSSVKK</sequence>
<dbReference type="PANTHER" id="PTHR33398">
    <property type="entry name" value="30S RIBOSOMAL PROTEIN S20"/>
    <property type="match status" value="1"/>
</dbReference>
<dbReference type="Proteomes" id="UP000230543">
    <property type="component" value="Unassembled WGS sequence"/>
</dbReference>
<dbReference type="GO" id="GO:0070181">
    <property type="term" value="F:small ribosomal subunit rRNA binding"/>
    <property type="evidence" value="ECO:0007669"/>
    <property type="project" value="TreeGrafter"/>
</dbReference>
<dbReference type="AlphaFoldDB" id="A0A2M6WBM7"/>
<dbReference type="GO" id="GO:0015935">
    <property type="term" value="C:small ribosomal subunit"/>
    <property type="evidence" value="ECO:0007669"/>
    <property type="project" value="TreeGrafter"/>
</dbReference>
<comment type="similarity">
    <text evidence="1 7">Belongs to the bacterial ribosomal protein bS20 family.</text>
</comment>
<keyword evidence="2 7" id="KW-0699">rRNA-binding</keyword>
<dbReference type="InterPro" id="IPR002583">
    <property type="entry name" value="Ribosomal_bS20"/>
</dbReference>
<protein>
    <recommendedName>
        <fullName evidence="6 7">Small ribosomal subunit protein bS20</fullName>
    </recommendedName>
</protein>
<evidence type="ECO:0000313" key="9">
    <source>
        <dbReference type="EMBL" id="PIT90213.1"/>
    </source>
</evidence>
<comment type="caution">
    <text evidence="9">The sequence shown here is derived from an EMBL/GenBank/DDBJ whole genome shotgun (WGS) entry which is preliminary data.</text>
</comment>
<dbReference type="PANTHER" id="PTHR33398:SF1">
    <property type="entry name" value="SMALL RIBOSOMAL SUBUNIT PROTEIN BS20C"/>
    <property type="match status" value="1"/>
</dbReference>
<dbReference type="NCBIfam" id="TIGR00029">
    <property type="entry name" value="S20"/>
    <property type="match status" value="1"/>
</dbReference>
<evidence type="ECO:0000256" key="7">
    <source>
        <dbReference type="HAMAP-Rule" id="MF_00500"/>
    </source>
</evidence>
<evidence type="ECO:0000256" key="8">
    <source>
        <dbReference type="SAM" id="MobiDB-lite"/>
    </source>
</evidence>
<dbReference type="Gene3D" id="1.20.58.110">
    <property type="entry name" value="Ribosomal protein S20"/>
    <property type="match status" value="1"/>
</dbReference>
<keyword evidence="4 7" id="KW-0689">Ribosomal protein</keyword>
<evidence type="ECO:0000256" key="4">
    <source>
        <dbReference type="ARBA" id="ARBA00022980"/>
    </source>
</evidence>
<evidence type="ECO:0000313" key="10">
    <source>
        <dbReference type="Proteomes" id="UP000230543"/>
    </source>
</evidence>
<dbReference type="InterPro" id="IPR036510">
    <property type="entry name" value="Ribosomal_bS20_sf"/>
</dbReference>
<dbReference type="Pfam" id="PF01649">
    <property type="entry name" value="Ribosomal_S20p"/>
    <property type="match status" value="1"/>
</dbReference>
<feature type="region of interest" description="Disordered" evidence="8">
    <location>
        <begin position="68"/>
        <end position="90"/>
    </location>
</feature>